<name>A0A8B8C0V7_CRAVI</name>
<evidence type="ECO:0000313" key="4">
    <source>
        <dbReference type="RefSeq" id="XP_022309283.1"/>
    </source>
</evidence>
<dbReference type="RefSeq" id="XP_022309283.1">
    <property type="nucleotide sequence ID" value="XM_022453575.1"/>
</dbReference>
<dbReference type="OrthoDB" id="550575at2759"/>
<evidence type="ECO:0000313" key="2">
    <source>
        <dbReference type="Proteomes" id="UP000694844"/>
    </source>
</evidence>
<dbReference type="Gene3D" id="3.80.10.10">
    <property type="entry name" value="Ribonuclease Inhibitor"/>
    <property type="match status" value="2"/>
</dbReference>
<dbReference type="SUPFAM" id="SSF52047">
    <property type="entry name" value="RNI-like"/>
    <property type="match status" value="1"/>
</dbReference>
<dbReference type="AlphaFoldDB" id="A0A8B8C0V7"/>
<dbReference type="SMART" id="SM00367">
    <property type="entry name" value="LRR_CC"/>
    <property type="match status" value="7"/>
</dbReference>
<reference evidence="3 4" key="1">
    <citation type="submission" date="2025-04" db="UniProtKB">
        <authorList>
            <consortium name="RefSeq"/>
        </authorList>
    </citation>
    <scope>IDENTIFICATION</scope>
    <source>
        <tissue evidence="3 4">Whole sample</tissue>
    </source>
</reference>
<organism evidence="2 4">
    <name type="scientific">Crassostrea virginica</name>
    <name type="common">Eastern oyster</name>
    <dbReference type="NCBI Taxonomy" id="6565"/>
    <lineage>
        <taxon>Eukaryota</taxon>
        <taxon>Metazoa</taxon>
        <taxon>Spiralia</taxon>
        <taxon>Lophotrochozoa</taxon>
        <taxon>Mollusca</taxon>
        <taxon>Bivalvia</taxon>
        <taxon>Autobranchia</taxon>
        <taxon>Pteriomorphia</taxon>
        <taxon>Ostreida</taxon>
        <taxon>Ostreoidea</taxon>
        <taxon>Ostreidae</taxon>
        <taxon>Crassostrea</taxon>
    </lineage>
</organism>
<dbReference type="RefSeq" id="XP_022309282.1">
    <property type="nucleotide sequence ID" value="XM_022453574.1"/>
</dbReference>
<dbReference type="InterPro" id="IPR006553">
    <property type="entry name" value="Leu-rich_rpt_Cys-con_subtyp"/>
</dbReference>
<keyword evidence="2" id="KW-1185">Reference proteome</keyword>
<dbReference type="PANTHER" id="PTHR13318">
    <property type="entry name" value="PARTNER OF PAIRED, ISOFORM B-RELATED"/>
    <property type="match status" value="1"/>
</dbReference>
<dbReference type="Proteomes" id="UP000694844">
    <property type="component" value="Chromosome 9"/>
</dbReference>
<feature type="domain" description="F-box/LRR-repeat protein 15-like leucin rich repeat" evidence="1">
    <location>
        <begin position="63"/>
        <end position="237"/>
    </location>
</feature>
<gene>
    <name evidence="3 4" type="primary">LOC111115006</name>
</gene>
<accession>A0A8B8C0V7</accession>
<dbReference type="InterPro" id="IPR057207">
    <property type="entry name" value="FBXL15_LRR"/>
</dbReference>
<protein>
    <submittedName>
        <fullName evidence="3 4">F-box/LRR-repeat protein 17-like isoform X1</fullName>
    </submittedName>
</protein>
<dbReference type="KEGG" id="cvn:111115006"/>
<evidence type="ECO:0000259" key="1">
    <source>
        <dbReference type="Pfam" id="PF25372"/>
    </source>
</evidence>
<dbReference type="InterPro" id="IPR032675">
    <property type="entry name" value="LRR_dom_sf"/>
</dbReference>
<sequence>MTLCFYCGVVFAFRCYKVLDAVLHTLGDKCHRLRTLVMDGCYKITDDGLCKVAEGCQDLEKINLSRCSHHVTDKGVVAIAENCPRLREVILGYLSEVTDTSCVRLCELCPDLEIVTLMFSGVSEKGVRALKQLKKLRIIDISSLPGIVPADVATLTQFCPDLQAMNVSLNPEINDECLLQVVKYGRHLHLLQCVSCRITDHFLTEVGRHTKALRNLDIGWCQAVTDCGVRALSATCGSLQYLGLIRCDAVTAEAVEELMAEYPHITYSTFILESKKLIERARREGFMFREDQNHVDMLV</sequence>
<dbReference type="GeneID" id="111115006"/>
<evidence type="ECO:0000313" key="3">
    <source>
        <dbReference type="RefSeq" id="XP_022309282.1"/>
    </source>
</evidence>
<dbReference type="GO" id="GO:0019005">
    <property type="term" value="C:SCF ubiquitin ligase complex"/>
    <property type="evidence" value="ECO:0007669"/>
    <property type="project" value="TreeGrafter"/>
</dbReference>
<proteinExistence type="predicted"/>
<dbReference type="Pfam" id="PF25372">
    <property type="entry name" value="DUF7885"/>
    <property type="match status" value="1"/>
</dbReference>
<dbReference type="GO" id="GO:0031146">
    <property type="term" value="P:SCF-dependent proteasomal ubiquitin-dependent protein catabolic process"/>
    <property type="evidence" value="ECO:0007669"/>
    <property type="project" value="TreeGrafter"/>
</dbReference>